<dbReference type="SUPFAM" id="SSF53448">
    <property type="entry name" value="Nucleotide-diphospho-sugar transferases"/>
    <property type="match status" value="1"/>
</dbReference>
<dbReference type="Pfam" id="PF00535">
    <property type="entry name" value="Glycos_transf_2"/>
    <property type="match status" value="1"/>
</dbReference>
<comment type="caution">
    <text evidence="2">The sequence shown here is derived from an EMBL/GenBank/DDBJ whole genome shotgun (WGS) entry which is preliminary data.</text>
</comment>
<proteinExistence type="predicted"/>
<dbReference type="PANTHER" id="PTHR43646:SF6">
    <property type="entry name" value="PRE-MYCOFACTOCIN GLYCOSYLTRANSFERASE"/>
    <property type="match status" value="1"/>
</dbReference>
<evidence type="ECO:0000313" key="2">
    <source>
        <dbReference type="EMBL" id="TQJ15648.1"/>
    </source>
</evidence>
<organism evidence="2 3">
    <name type="scientific">Yimella lutea</name>
    <dbReference type="NCBI Taxonomy" id="587872"/>
    <lineage>
        <taxon>Bacteria</taxon>
        <taxon>Bacillati</taxon>
        <taxon>Actinomycetota</taxon>
        <taxon>Actinomycetes</taxon>
        <taxon>Micrococcales</taxon>
        <taxon>Dermacoccaceae</taxon>
        <taxon>Yimella</taxon>
    </lineage>
</organism>
<dbReference type="InterPro" id="IPR023981">
    <property type="entry name" value="MftF"/>
</dbReference>
<dbReference type="NCBIfam" id="TIGR03965">
    <property type="entry name" value="mycofact_glyco"/>
    <property type="match status" value="1"/>
</dbReference>
<evidence type="ECO:0000259" key="1">
    <source>
        <dbReference type="Pfam" id="PF00535"/>
    </source>
</evidence>
<dbReference type="GO" id="GO:0016740">
    <property type="term" value="F:transferase activity"/>
    <property type="evidence" value="ECO:0007669"/>
    <property type="project" value="UniProtKB-KW"/>
</dbReference>
<feature type="domain" description="Glycosyltransferase 2-like" evidence="1">
    <location>
        <begin position="91"/>
        <end position="243"/>
    </location>
</feature>
<name>A0A542EJZ5_9MICO</name>
<keyword evidence="2" id="KW-0808">Transferase</keyword>
<dbReference type="InterPro" id="IPR001173">
    <property type="entry name" value="Glyco_trans_2-like"/>
</dbReference>
<dbReference type="Proteomes" id="UP000320806">
    <property type="component" value="Unassembled WGS sequence"/>
</dbReference>
<evidence type="ECO:0000313" key="3">
    <source>
        <dbReference type="Proteomes" id="UP000320806"/>
    </source>
</evidence>
<sequence>MSGPTTCALPVGTRVRLTSTVTRCHGGDVLFCTRSGAMVRLRSKARDLLAGRDEILVSDKVSATLARALLDRGLADPMWDDDALTESLDVTVVIPVRDRRTALVRLLAALPAVGAVIVVDDGSTDADALRTIAQEWDAQLVRHDVSQGPSAARNSGLRQAVTPYVAFLDSDVVPDAGCLAALARELRDPAVALVAPRVLALPVDRPGWVARYEDVHSSLDLGKTPGRVAPGTRLSYVPSAALLARRDALGDGFDADMRVAEDVDLVWRLHRAGWVVRYQPAAMVRHEHRIRLGEWVTRKAFYGTGAAPLALRHGDRVAPLRLAPLPTAAVLGAATLTRPGAALAATAVAAQLAVTSRRLRQAGAPSATWALTGMSLAATGAQLGASLNRHHWPLAVAGAACSRRVRWWWAIAAVTDAVTDHRRTHSTLDLPRHLLARRLDDLAYGAGVWWGAARSHTLGPLLPAGLRRQHTQKGDP</sequence>
<dbReference type="Gene3D" id="3.90.550.10">
    <property type="entry name" value="Spore Coat Polysaccharide Biosynthesis Protein SpsA, Chain A"/>
    <property type="match status" value="1"/>
</dbReference>
<reference evidence="2 3" key="1">
    <citation type="submission" date="2019-06" db="EMBL/GenBank/DDBJ databases">
        <title>Sequencing the genomes of 1000 actinobacteria strains.</title>
        <authorList>
            <person name="Klenk H.-P."/>
        </authorList>
    </citation>
    <scope>NUCLEOTIDE SEQUENCE [LARGE SCALE GENOMIC DNA]</scope>
    <source>
        <strain evidence="2 3">DSM 19828</strain>
    </source>
</reference>
<protein>
    <submittedName>
        <fullName evidence="2">Mycofactocin system glycosyltransferase</fullName>
    </submittedName>
</protein>
<keyword evidence="3" id="KW-1185">Reference proteome</keyword>
<dbReference type="AlphaFoldDB" id="A0A542EJZ5"/>
<dbReference type="InterPro" id="IPR029044">
    <property type="entry name" value="Nucleotide-diphossugar_trans"/>
</dbReference>
<dbReference type="PANTHER" id="PTHR43646">
    <property type="entry name" value="GLYCOSYLTRANSFERASE"/>
    <property type="match status" value="1"/>
</dbReference>
<accession>A0A542EJZ5</accession>
<gene>
    <name evidence="2" type="ORF">FB459_3206</name>
</gene>
<dbReference type="EMBL" id="VFMO01000001">
    <property type="protein sequence ID" value="TQJ15648.1"/>
    <property type="molecule type" value="Genomic_DNA"/>
</dbReference>
<dbReference type="RefSeq" id="WP_141929140.1">
    <property type="nucleotide sequence ID" value="NZ_BAABCI010000001.1"/>
</dbReference>
<dbReference type="OrthoDB" id="5243838at2"/>